<accession>A0AA35WW38</accession>
<name>A0AA35WW38_GEOBA</name>
<dbReference type="InterPro" id="IPR001611">
    <property type="entry name" value="Leu-rich_rpt"/>
</dbReference>
<comment type="caution">
    <text evidence="6">The sequence shown here is derived from an EMBL/GenBank/DDBJ whole genome shotgun (WGS) entry which is preliminary data.</text>
</comment>
<dbReference type="InterPro" id="IPR000488">
    <property type="entry name" value="Death_dom"/>
</dbReference>
<evidence type="ECO:0000259" key="5">
    <source>
        <dbReference type="PROSITE" id="PS50837"/>
    </source>
</evidence>
<keyword evidence="2" id="KW-0067">ATP-binding</keyword>
<feature type="domain" description="NACHT" evidence="5">
    <location>
        <begin position="393"/>
        <end position="513"/>
    </location>
</feature>
<dbReference type="InterPro" id="IPR011029">
    <property type="entry name" value="DEATH-like_dom_sf"/>
</dbReference>
<dbReference type="Proteomes" id="UP001174909">
    <property type="component" value="Unassembled WGS sequence"/>
</dbReference>
<dbReference type="PANTHER" id="PTHR46312">
    <property type="entry name" value="NACHT DOMAIN-CONTAINING PROTEIN"/>
    <property type="match status" value="1"/>
</dbReference>
<feature type="region of interest" description="Disordered" evidence="3">
    <location>
        <begin position="794"/>
        <end position="825"/>
    </location>
</feature>
<feature type="compositionally biased region" description="Basic and acidic residues" evidence="3">
    <location>
        <begin position="794"/>
        <end position="810"/>
    </location>
</feature>
<dbReference type="InterPro" id="IPR027417">
    <property type="entry name" value="P-loop_NTPase"/>
</dbReference>
<gene>
    <name evidence="6" type="ORF">GBAR_LOCUS16339</name>
</gene>
<keyword evidence="7" id="KW-1185">Reference proteome</keyword>
<dbReference type="PROSITE" id="PS50017">
    <property type="entry name" value="DEATH_DOMAIN"/>
    <property type="match status" value="1"/>
</dbReference>
<organism evidence="6 7">
    <name type="scientific">Geodia barretti</name>
    <name type="common">Barrett's horny sponge</name>
    <dbReference type="NCBI Taxonomy" id="519541"/>
    <lineage>
        <taxon>Eukaryota</taxon>
        <taxon>Metazoa</taxon>
        <taxon>Porifera</taxon>
        <taxon>Demospongiae</taxon>
        <taxon>Heteroscleromorpha</taxon>
        <taxon>Tetractinellida</taxon>
        <taxon>Astrophorina</taxon>
        <taxon>Geodiidae</taxon>
        <taxon>Geodia</taxon>
    </lineage>
</organism>
<dbReference type="SMART" id="SM00368">
    <property type="entry name" value="LRR_RI"/>
    <property type="match status" value="9"/>
</dbReference>
<dbReference type="SUPFAM" id="SSF47986">
    <property type="entry name" value="DEATH domain"/>
    <property type="match status" value="1"/>
</dbReference>
<dbReference type="CDD" id="cd01670">
    <property type="entry name" value="Death"/>
    <property type="match status" value="1"/>
</dbReference>
<dbReference type="InterPro" id="IPR032675">
    <property type="entry name" value="LRR_dom_sf"/>
</dbReference>
<dbReference type="Pfam" id="PF13516">
    <property type="entry name" value="LRR_6"/>
    <property type="match status" value="3"/>
</dbReference>
<dbReference type="GO" id="GO:0005524">
    <property type="term" value="F:ATP binding"/>
    <property type="evidence" value="ECO:0007669"/>
    <property type="project" value="UniProtKB-KW"/>
</dbReference>
<dbReference type="EMBL" id="CASHTH010002357">
    <property type="protein sequence ID" value="CAI8028737.1"/>
    <property type="molecule type" value="Genomic_DNA"/>
</dbReference>
<proteinExistence type="predicted"/>
<protein>
    <submittedName>
        <fullName evidence="6">NACHT, LRR and PYD domains-containing protein 3</fullName>
    </submittedName>
</protein>
<evidence type="ECO:0000259" key="4">
    <source>
        <dbReference type="PROSITE" id="PS50017"/>
    </source>
</evidence>
<evidence type="ECO:0000256" key="1">
    <source>
        <dbReference type="ARBA" id="ARBA00022741"/>
    </source>
</evidence>
<reference evidence="6" key="1">
    <citation type="submission" date="2023-03" db="EMBL/GenBank/DDBJ databases">
        <authorList>
            <person name="Steffen K."/>
            <person name="Cardenas P."/>
        </authorList>
    </citation>
    <scope>NUCLEOTIDE SEQUENCE</scope>
</reference>
<dbReference type="Pfam" id="PF05729">
    <property type="entry name" value="NACHT"/>
    <property type="match status" value="1"/>
</dbReference>
<dbReference type="InterPro" id="IPR007111">
    <property type="entry name" value="NACHT_NTPase"/>
</dbReference>
<evidence type="ECO:0000256" key="3">
    <source>
        <dbReference type="SAM" id="MobiDB-lite"/>
    </source>
</evidence>
<dbReference type="PROSITE" id="PS50837">
    <property type="entry name" value="NACHT"/>
    <property type="match status" value="1"/>
</dbReference>
<keyword evidence="1" id="KW-0547">Nucleotide-binding</keyword>
<sequence>MLIHSGLIFYKRHRSMSKNDLSKRKILQILVVCAYVLTQVYLKQIPENNCLFLWQEFKNEFGIKLLLLDAQFEKNRNDWNKKTDKYSWTCHFVAAIIVEMLLIMSGDVELNPGPLQGDLVLEDLQEVFDIVHDVQSKWYSIGVELRIETSVLDAIKVEFNGVPEECLFQMLRHWLKQLPLPTMREMIQALGSEPIGEKHLSLSLRRKVYGEQYPTKGRLTITDLADVRSVLFSIRHRWYMLGSFLKISSGTLDSIKSQCKNDPSDCLLEMIKTWLSQNEPLPTWENLVHVLSSASICESELAAKICTKYCSEVLKQLSPVETNYPSAADIITRYSSYLKQMYRRFRLPLDSQWPPVRSESFVPISLSVIRGDGPKEYLKLGDIFSGNEQRPVSTVLIEGAPGIGKTATSLTICKDWTSGEHFKTFDILLFWSMKDPTLHSLKGLDDLFFHDSEDVSHSVASAVRRESGKGVLFVFDGWDELPPKVSHDRNFCLFDVIKGKRFPFASVVITSRPIESQHLLQTSMFDRHVEICGFSSEGIVQYIERCFVCTPDKAAKLVNSVTERPDIESICYVPMNCAIVSYVYSQLNKLPTTFTQFYSYLTLNGLLRNIQLRGSDEEMQITQLQGINDLPFNVRRLYMALCELAFRGLISGIHSFPRDKIVAVCQSTPKIIANVDNLGILQAVNVFHVTGVDSSFHFLHSTVQEFMAARYLASLGKKEQTYYVRNYLDYMSFEMVWQFYCGISAEEKSLFDSEIIKTFQRRMKELSWLDEEETAFENSASSKHCVEELVLKPSDTESARPEISDEERVVHGKPPLPPSLSLMPPSTALDSAPSTTLSISSSVSTSIGDVVGSTGPQDLGSLSGISRTLTGVTAELAYVVPSENVDTRRLLVILKCIYESQEPTLCQRIARSCQNQLNFHISLSAVDTNAIGYLIGKGSQQWKVSFVGCGLGVNEMKTLKHQITFHGKIGRIQALTLSDNPLDVTAIQQFMDMRQAFKNLQLLSLKSTQLNDESIKLLSPSLQSFHSLKSLNLADNEISSEGMAALSTALFKCANLSELNLSNNILSEVAMKHLAFVISSGCEFSELVLRGNSIGDEGVRTLLSCMVEGYPLKHLDLSNNDITSEGAALVASALCSLLVHIETLALDSNSIGTEGAHLIFSALRCNSSIQKLALSACDIHFSVELVDAMKQCLLQAKDLWELEIECNFLGDEGISAICDVVQNEYSSIKHLGIASNEISPAVLMLLGPVLINSKLELLSITSSELSTDTEDFEIFLQFMQSSKCLRSLHIYEVGGEKEKLEVAFEYLNTNRFQQGLNDVFVKYHSD</sequence>
<dbReference type="SUPFAM" id="SSF52047">
    <property type="entry name" value="RNI-like"/>
    <property type="match status" value="1"/>
</dbReference>
<evidence type="ECO:0000313" key="6">
    <source>
        <dbReference type="EMBL" id="CAI8028737.1"/>
    </source>
</evidence>
<feature type="domain" description="Death" evidence="4">
    <location>
        <begin position="237"/>
        <end position="291"/>
    </location>
</feature>
<evidence type="ECO:0000313" key="7">
    <source>
        <dbReference type="Proteomes" id="UP001174909"/>
    </source>
</evidence>
<dbReference type="GO" id="GO:0007165">
    <property type="term" value="P:signal transduction"/>
    <property type="evidence" value="ECO:0007669"/>
    <property type="project" value="InterPro"/>
</dbReference>
<evidence type="ECO:0000256" key="2">
    <source>
        <dbReference type="ARBA" id="ARBA00022840"/>
    </source>
</evidence>
<dbReference type="Gene3D" id="3.40.50.300">
    <property type="entry name" value="P-loop containing nucleotide triphosphate hydrolases"/>
    <property type="match status" value="1"/>
</dbReference>
<dbReference type="SUPFAM" id="SSF52540">
    <property type="entry name" value="P-loop containing nucleoside triphosphate hydrolases"/>
    <property type="match status" value="1"/>
</dbReference>
<dbReference type="Gene3D" id="3.80.10.10">
    <property type="entry name" value="Ribonuclease Inhibitor"/>
    <property type="match status" value="2"/>
</dbReference>
<dbReference type="Gene3D" id="1.10.533.10">
    <property type="entry name" value="Death Domain, Fas"/>
    <property type="match status" value="2"/>
</dbReference>
<dbReference type="PANTHER" id="PTHR46312:SF2">
    <property type="entry name" value="NUCLEOTIDE-BINDING OLIGOMERIZATION DOMAIN-CONTAINING PROTEIN 2-LIKE"/>
    <property type="match status" value="1"/>
</dbReference>